<dbReference type="PRINTS" id="PR00454">
    <property type="entry name" value="ETSDOMAIN"/>
</dbReference>
<dbReference type="GeneID" id="116305467"/>
<dbReference type="FunFam" id="1.10.10.10:FF:000996">
    <property type="entry name" value="Predicted protein"/>
    <property type="match status" value="1"/>
</dbReference>
<keyword evidence="3" id="KW-0539">Nucleus</keyword>
<dbReference type="PROSITE" id="PS00346">
    <property type="entry name" value="ETS_DOMAIN_2"/>
    <property type="match status" value="1"/>
</dbReference>
<dbReference type="SMART" id="SM00413">
    <property type="entry name" value="ETS"/>
    <property type="match status" value="1"/>
</dbReference>
<dbReference type="RefSeq" id="XP_031571238.1">
    <property type="nucleotide sequence ID" value="XM_031715378.1"/>
</dbReference>
<evidence type="ECO:0000313" key="5">
    <source>
        <dbReference type="Proteomes" id="UP000515163"/>
    </source>
</evidence>
<dbReference type="PANTHER" id="PTHR11849:SF133">
    <property type="entry name" value="ETS DOMAIN-CONTAINING PROTEIN"/>
    <property type="match status" value="1"/>
</dbReference>
<keyword evidence="2 3" id="KW-0238">DNA-binding</keyword>
<evidence type="ECO:0000313" key="6">
    <source>
        <dbReference type="RefSeq" id="XP_031571238.1"/>
    </source>
</evidence>
<evidence type="ECO:0000256" key="3">
    <source>
        <dbReference type="RuleBase" id="RU004019"/>
    </source>
</evidence>
<organism evidence="5 6">
    <name type="scientific">Actinia tenebrosa</name>
    <name type="common">Australian red waratah sea anemone</name>
    <dbReference type="NCBI Taxonomy" id="6105"/>
    <lineage>
        <taxon>Eukaryota</taxon>
        <taxon>Metazoa</taxon>
        <taxon>Cnidaria</taxon>
        <taxon>Anthozoa</taxon>
        <taxon>Hexacorallia</taxon>
        <taxon>Actiniaria</taxon>
        <taxon>Actiniidae</taxon>
        <taxon>Actinia</taxon>
    </lineage>
</organism>
<evidence type="ECO:0000256" key="2">
    <source>
        <dbReference type="ARBA" id="ARBA00023125"/>
    </source>
</evidence>
<accession>A0A6P8IZ76</accession>
<evidence type="ECO:0000256" key="1">
    <source>
        <dbReference type="ARBA" id="ARBA00005562"/>
    </source>
</evidence>
<keyword evidence="5" id="KW-1185">Reference proteome</keyword>
<dbReference type="Proteomes" id="UP000515163">
    <property type="component" value="Unplaced"/>
</dbReference>
<comment type="similarity">
    <text evidence="1 3">Belongs to the ETS family.</text>
</comment>
<reference evidence="6" key="1">
    <citation type="submission" date="2025-08" db="UniProtKB">
        <authorList>
            <consortium name="RefSeq"/>
        </authorList>
    </citation>
    <scope>IDENTIFICATION</scope>
    <source>
        <tissue evidence="6">Tentacle</tissue>
    </source>
</reference>
<dbReference type="SUPFAM" id="SSF46785">
    <property type="entry name" value="Winged helix' DNA-binding domain"/>
    <property type="match status" value="1"/>
</dbReference>
<evidence type="ECO:0000259" key="4">
    <source>
        <dbReference type="PROSITE" id="PS50061"/>
    </source>
</evidence>
<proteinExistence type="inferred from homology"/>
<dbReference type="PROSITE" id="PS50061">
    <property type="entry name" value="ETS_DOMAIN_3"/>
    <property type="match status" value="1"/>
</dbReference>
<comment type="subcellular location">
    <subcellularLocation>
        <location evidence="3">Nucleus</location>
    </subcellularLocation>
</comment>
<protein>
    <submittedName>
        <fullName evidence="6">Transcriptional regulator ERG homolog isoform X1</fullName>
    </submittedName>
</protein>
<dbReference type="GO" id="GO:0030154">
    <property type="term" value="P:cell differentiation"/>
    <property type="evidence" value="ECO:0007669"/>
    <property type="project" value="TreeGrafter"/>
</dbReference>
<sequence>MVLTWKKVYIFKKIPNQTRLIKIHKEDILTAMTTSERRGHSKTAVHLWEFLLDLLADENCSSMIGWTNREGGEFKLKNQEEVAKRWGDLKRRPGMNYDKLSRALRYYYQKGIIKKVNGQRLAYRFVNPPVTDKPTRTLCTHASLTKAVEKPVKTENQMCTRNTSPEGVGQNTFHYAINPVQNRFSFPTLPTLPSTTLGLQFIQSPLRMSHHNHVTYPTYQYVIPFMHPSVCPCH</sequence>
<dbReference type="OrthoDB" id="10067219at2759"/>
<dbReference type="Gene3D" id="1.10.10.10">
    <property type="entry name" value="Winged helix-like DNA-binding domain superfamily/Winged helix DNA-binding domain"/>
    <property type="match status" value="1"/>
</dbReference>
<dbReference type="InterPro" id="IPR036388">
    <property type="entry name" value="WH-like_DNA-bd_sf"/>
</dbReference>
<feature type="domain" description="ETS" evidence="4">
    <location>
        <begin position="45"/>
        <end position="126"/>
    </location>
</feature>
<dbReference type="GO" id="GO:0005634">
    <property type="term" value="C:nucleus"/>
    <property type="evidence" value="ECO:0007669"/>
    <property type="project" value="UniProtKB-SubCell"/>
</dbReference>
<dbReference type="InParanoid" id="A0A6P8IZ76"/>
<dbReference type="InterPro" id="IPR046328">
    <property type="entry name" value="ETS_fam"/>
</dbReference>
<dbReference type="PROSITE" id="PS00345">
    <property type="entry name" value="ETS_DOMAIN_1"/>
    <property type="match status" value="1"/>
</dbReference>
<dbReference type="InterPro" id="IPR000418">
    <property type="entry name" value="Ets_dom"/>
</dbReference>
<dbReference type="GO" id="GO:0000981">
    <property type="term" value="F:DNA-binding transcription factor activity, RNA polymerase II-specific"/>
    <property type="evidence" value="ECO:0007669"/>
    <property type="project" value="TreeGrafter"/>
</dbReference>
<name>A0A6P8IZ76_ACTTE</name>
<dbReference type="AlphaFoldDB" id="A0A6P8IZ76"/>
<dbReference type="InterPro" id="IPR036390">
    <property type="entry name" value="WH_DNA-bd_sf"/>
</dbReference>
<dbReference type="GO" id="GO:0043565">
    <property type="term" value="F:sequence-specific DNA binding"/>
    <property type="evidence" value="ECO:0007669"/>
    <property type="project" value="InterPro"/>
</dbReference>
<dbReference type="PANTHER" id="PTHR11849">
    <property type="entry name" value="ETS"/>
    <property type="match status" value="1"/>
</dbReference>
<dbReference type="Pfam" id="PF00178">
    <property type="entry name" value="Ets"/>
    <property type="match status" value="1"/>
</dbReference>
<gene>
    <name evidence="6" type="primary">LOC116305467</name>
</gene>
<dbReference type="KEGG" id="aten:116305467"/>